<dbReference type="EMBL" id="CABITT030000007">
    <property type="protein sequence ID" value="VVB11395.1"/>
    <property type="molecule type" value="Genomic_DNA"/>
</dbReference>
<proteinExistence type="predicted"/>
<evidence type="ECO:0000313" key="1">
    <source>
        <dbReference type="EMBL" id="VVB11395.1"/>
    </source>
</evidence>
<sequence length="60" mass="6984">MLVLSYGSVVEIRFTRDSGLLTRVIAGIFCRKFDGPFYSWTVTPISHQELYFRTFVGKYN</sequence>
<dbReference type="Proteomes" id="UP000489600">
    <property type="component" value="Unassembled WGS sequence"/>
</dbReference>
<dbReference type="OrthoDB" id="1113835at2759"/>
<comment type="caution">
    <text evidence="1">The sequence shown here is derived from an EMBL/GenBank/DDBJ whole genome shotgun (WGS) entry which is preliminary data.</text>
</comment>
<protein>
    <submittedName>
        <fullName evidence="1">Uncharacterized protein</fullName>
    </submittedName>
</protein>
<dbReference type="AlphaFoldDB" id="A0A565CCL1"/>
<organism evidence="1 2">
    <name type="scientific">Arabis nemorensis</name>
    <dbReference type="NCBI Taxonomy" id="586526"/>
    <lineage>
        <taxon>Eukaryota</taxon>
        <taxon>Viridiplantae</taxon>
        <taxon>Streptophyta</taxon>
        <taxon>Embryophyta</taxon>
        <taxon>Tracheophyta</taxon>
        <taxon>Spermatophyta</taxon>
        <taxon>Magnoliopsida</taxon>
        <taxon>eudicotyledons</taxon>
        <taxon>Gunneridae</taxon>
        <taxon>Pentapetalae</taxon>
        <taxon>rosids</taxon>
        <taxon>malvids</taxon>
        <taxon>Brassicales</taxon>
        <taxon>Brassicaceae</taxon>
        <taxon>Arabideae</taxon>
        <taxon>Arabis</taxon>
    </lineage>
</organism>
<evidence type="ECO:0000313" key="2">
    <source>
        <dbReference type="Proteomes" id="UP000489600"/>
    </source>
</evidence>
<keyword evidence="2" id="KW-1185">Reference proteome</keyword>
<gene>
    <name evidence="1" type="ORF">ANE_LOCUS21839</name>
</gene>
<accession>A0A565CCL1</accession>
<reference evidence="1" key="1">
    <citation type="submission" date="2019-07" db="EMBL/GenBank/DDBJ databases">
        <authorList>
            <person name="Dittberner H."/>
        </authorList>
    </citation>
    <scope>NUCLEOTIDE SEQUENCE [LARGE SCALE GENOMIC DNA]</scope>
</reference>
<name>A0A565CCL1_9BRAS</name>